<dbReference type="Proteomes" id="UP000289738">
    <property type="component" value="Chromosome A04"/>
</dbReference>
<dbReference type="PANTHER" id="PTHR47718">
    <property type="entry name" value="OS01G0519700 PROTEIN"/>
    <property type="match status" value="1"/>
</dbReference>
<comment type="caution">
    <text evidence="1">The sequence shown here is derived from an EMBL/GenBank/DDBJ whole genome shotgun (WGS) entry which is preliminary data.</text>
</comment>
<protein>
    <recommendedName>
        <fullName evidence="3">FAR1 domain-containing protein</fullName>
    </recommendedName>
</protein>
<reference evidence="1 2" key="1">
    <citation type="submission" date="2019-01" db="EMBL/GenBank/DDBJ databases">
        <title>Sequencing of cultivated peanut Arachis hypogaea provides insights into genome evolution and oil improvement.</title>
        <authorList>
            <person name="Chen X."/>
        </authorList>
    </citation>
    <scope>NUCLEOTIDE SEQUENCE [LARGE SCALE GENOMIC DNA]</scope>
    <source>
        <strain evidence="2">cv. Fuhuasheng</strain>
        <tissue evidence="1">Leaves</tissue>
    </source>
</reference>
<organism evidence="1 2">
    <name type="scientific">Arachis hypogaea</name>
    <name type="common">Peanut</name>
    <dbReference type="NCBI Taxonomy" id="3818"/>
    <lineage>
        <taxon>Eukaryota</taxon>
        <taxon>Viridiplantae</taxon>
        <taxon>Streptophyta</taxon>
        <taxon>Embryophyta</taxon>
        <taxon>Tracheophyta</taxon>
        <taxon>Spermatophyta</taxon>
        <taxon>Magnoliopsida</taxon>
        <taxon>eudicotyledons</taxon>
        <taxon>Gunneridae</taxon>
        <taxon>Pentapetalae</taxon>
        <taxon>rosids</taxon>
        <taxon>fabids</taxon>
        <taxon>Fabales</taxon>
        <taxon>Fabaceae</taxon>
        <taxon>Papilionoideae</taxon>
        <taxon>50 kb inversion clade</taxon>
        <taxon>dalbergioids sensu lato</taxon>
        <taxon>Dalbergieae</taxon>
        <taxon>Pterocarpus clade</taxon>
        <taxon>Arachis</taxon>
    </lineage>
</organism>
<evidence type="ECO:0000313" key="1">
    <source>
        <dbReference type="EMBL" id="RYR61965.1"/>
    </source>
</evidence>
<gene>
    <name evidence="1" type="ORF">Ahy_A04g019246</name>
</gene>
<dbReference type="EMBL" id="SDMP01000004">
    <property type="protein sequence ID" value="RYR61965.1"/>
    <property type="molecule type" value="Genomic_DNA"/>
</dbReference>
<name>A0A445DFK4_ARAHY</name>
<sequence>MEFNLLETGCHAPASFTDDNTTHSSDNLLNSCDVEGEKSNKAIECTDITEFRSDDTDLVDELPDHSCLVEGEIPRVGMQFEKLKLAQDFYASYAKKVGFISKIQNTNFDRMTKEMINQSIHCNWRVSVGLVSKHPHERIRLLPWGAEQGYIQIDQQAKCMIEVNDKAGIRTKKTFLALANEVGGSSNLGLSKKDVRNYISSRL</sequence>
<evidence type="ECO:0000313" key="2">
    <source>
        <dbReference type="Proteomes" id="UP000289738"/>
    </source>
</evidence>
<keyword evidence="2" id="KW-1185">Reference proteome</keyword>
<evidence type="ECO:0008006" key="3">
    <source>
        <dbReference type="Google" id="ProtNLM"/>
    </source>
</evidence>
<accession>A0A445DFK4</accession>
<dbReference type="AlphaFoldDB" id="A0A445DFK4"/>
<proteinExistence type="predicted"/>